<reference evidence="13" key="2">
    <citation type="journal article" date="2020" name="Nat. Commun.">
        <title>Large-scale genome sequencing of mycorrhizal fungi provides insights into the early evolution of symbiotic traits.</title>
        <authorList>
            <person name="Miyauchi S."/>
            <person name="Kiss E."/>
            <person name="Kuo A."/>
            <person name="Drula E."/>
            <person name="Kohler A."/>
            <person name="Sanchez-Garcia M."/>
            <person name="Morin E."/>
            <person name="Andreopoulos B."/>
            <person name="Barry K.W."/>
            <person name="Bonito G."/>
            <person name="Buee M."/>
            <person name="Carver A."/>
            <person name="Chen C."/>
            <person name="Cichocki N."/>
            <person name="Clum A."/>
            <person name="Culley D."/>
            <person name="Crous P.W."/>
            <person name="Fauchery L."/>
            <person name="Girlanda M."/>
            <person name="Hayes R.D."/>
            <person name="Keri Z."/>
            <person name="LaButti K."/>
            <person name="Lipzen A."/>
            <person name="Lombard V."/>
            <person name="Magnuson J."/>
            <person name="Maillard F."/>
            <person name="Murat C."/>
            <person name="Nolan M."/>
            <person name="Ohm R.A."/>
            <person name="Pangilinan J."/>
            <person name="Pereira M.F."/>
            <person name="Perotto S."/>
            <person name="Peter M."/>
            <person name="Pfister S."/>
            <person name="Riley R."/>
            <person name="Sitrit Y."/>
            <person name="Stielow J.B."/>
            <person name="Szollosi G."/>
            <person name="Zifcakova L."/>
            <person name="Stursova M."/>
            <person name="Spatafora J.W."/>
            <person name="Tedersoo L."/>
            <person name="Vaario L.M."/>
            <person name="Yamada A."/>
            <person name="Yan M."/>
            <person name="Wang P."/>
            <person name="Xu J."/>
            <person name="Bruns T."/>
            <person name="Baldrian P."/>
            <person name="Vilgalys R."/>
            <person name="Dunand C."/>
            <person name="Henrissat B."/>
            <person name="Grigoriev I.V."/>
            <person name="Hibbett D."/>
            <person name="Nagy L.G."/>
            <person name="Martin F.M."/>
        </authorList>
    </citation>
    <scope>NUCLEOTIDE SEQUENCE</scope>
    <source>
        <strain evidence="13">BED1</strain>
    </source>
</reference>
<dbReference type="GO" id="GO:0005524">
    <property type="term" value="F:ATP binding"/>
    <property type="evidence" value="ECO:0007669"/>
    <property type="project" value="UniProtKB-UniRule"/>
</dbReference>
<dbReference type="PROSITE" id="PS00108">
    <property type="entry name" value="PROTEIN_KINASE_ST"/>
    <property type="match status" value="1"/>
</dbReference>
<keyword evidence="6 13" id="KW-0418">Kinase</keyword>
<feature type="compositionally biased region" description="Basic and acidic residues" evidence="11">
    <location>
        <begin position="738"/>
        <end position="751"/>
    </location>
</feature>
<evidence type="ECO:0000256" key="4">
    <source>
        <dbReference type="ARBA" id="ARBA00022679"/>
    </source>
</evidence>
<sequence>MVESVDIVPGQSLEHTFPPTLADLSRNASVISSSSDSETSTNTALWTPRPRPTRTFSSPRSRSPHSPPSQAVRPPAYLTRELGVSVGSEHPDLMPEPVVVSRLAQPRSKSRKPSRSQNPSANTRLSAQDFQFGETLGEGSYSTVMRARYTRSGQEYAIKILDKNHLIRKEKMLVALAEKNVLVKLGAGHPGIIHLHWTFQDEWSLFFVLDLAPNGEMQSRISRLGSLSLACARYYTAQIVDAIEYMHDKDVIHRDLKPENLLLDSEFRIKITDFGTGKILENGRKLCLSSLVHITPFNAWNCRRTRQFVRRDCTVHCSGALGTQRDVQEVGVRYFSIHVGELTPFHSSDLWSLGCIVFQMIAGRFAFQGLSEYLTWQKIKSLEYSFPEGFDQDAKDFVSTLLVRDPQQRLGASRTPSSPSLLRSHPFLASINWNTLWTDPPPPLDPGLVKKEPQNHTGLLDVEDARWNDVGARWDALVGTGDDDDVGETEGTMVNDNRVTLAHPPVDHDGIVWAGDAQGAEFERYKLTTGMFKRASRIVEEVGPTGEVPDYTLTTENGGAHVESGPTATANETKEVDKDTTIPPTSTSLSIPTPTPIPIPSNPHNGNPPGSGNNSSDGSLVDKSNVAVAIAVQELERGRNRALTPVQGNGRLRDADFSSLLLLGEIILFSTRVEARSPKRRGSKLRLPISVSPIRTKTRQLLLTTHRLLCVKQRVEGDVGLKSELSLRKGVNVGSGTEKTKEREKEAKSIVESAERKSEREFVVLTSTKSQTYAAESGAFASLWVDKINSALSLPRSPA</sequence>
<dbReference type="SMART" id="SM00220">
    <property type="entry name" value="S_TKc"/>
    <property type="match status" value="1"/>
</dbReference>
<evidence type="ECO:0000256" key="9">
    <source>
        <dbReference type="ARBA" id="ARBA00048679"/>
    </source>
</evidence>
<comment type="caution">
    <text evidence="13">The sequence shown here is derived from an EMBL/GenBank/DDBJ whole genome shotgun (WGS) entry which is preliminary data.</text>
</comment>
<dbReference type="Gene3D" id="3.30.200.20">
    <property type="entry name" value="Phosphorylase Kinase, domain 1"/>
    <property type="match status" value="1"/>
</dbReference>
<dbReference type="Gene3D" id="2.30.29.30">
    <property type="entry name" value="Pleckstrin-homology domain (PH domain)/Phosphotyrosine-binding domain (PTB)"/>
    <property type="match status" value="1"/>
</dbReference>
<evidence type="ECO:0000313" key="13">
    <source>
        <dbReference type="EMBL" id="KAF8441736.1"/>
    </source>
</evidence>
<dbReference type="PROSITE" id="PS00107">
    <property type="entry name" value="PROTEIN_KINASE_ATP"/>
    <property type="match status" value="1"/>
</dbReference>
<evidence type="ECO:0000256" key="6">
    <source>
        <dbReference type="ARBA" id="ARBA00022777"/>
    </source>
</evidence>
<dbReference type="GO" id="GO:0004674">
    <property type="term" value="F:protein serine/threonine kinase activity"/>
    <property type="evidence" value="ECO:0007669"/>
    <property type="project" value="UniProtKB-KW"/>
</dbReference>
<dbReference type="GO" id="GO:0035556">
    <property type="term" value="P:intracellular signal transduction"/>
    <property type="evidence" value="ECO:0007669"/>
    <property type="project" value="TreeGrafter"/>
</dbReference>
<evidence type="ECO:0000256" key="10">
    <source>
        <dbReference type="PROSITE-ProRule" id="PRU10141"/>
    </source>
</evidence>
<dbReference type="PROSITE" id="PS50011">
    <property type="entry name" value="PROTEIN_KINASE_DOM"/>
    <property type="match status" value="1"/>
</dbReference>
<comment type="catalytic activity">
    <reaction evidence="8">
        <text>L-threonyl-[protein] + ATP = O-phospho-L-threonyl-[protein] + ADP + H(+)</text>
        <dbReference type="Rhea" id="RHEA:46608"/>
        <dbReference type="Rhea" id="RHEA-COMP:11060"/>
        <dbReference type="Rhea" id="RHEA-COMP:11605"/>
        <dbReference type="ChEBI" id="CHEBI:15378"/>
        <dbReference type="ChEBI" id="CHEBI:30013"/>
        <dbReference type="ChEBI" id="CHEBI:30616"/>
        <dbReference type="ChEBI" id="CHEBI:61977"/>
        <dbReference type="ChEBI" id="CHEBI:456216"/>
        <dbReference type="EC" id="2.7.11.1"/>
    </reaction>
</comment>
<comment type="similarity">
    <text evidence="1">Belongs to the protein kinase superfamily. AGC Ser/Thr protein kinase family. PDPK1 subfamily.</text>
</comment>
<organism evidence="13 14">
    <name type="scientific">Boletus edulis BED1</name>
    <dbReference type="NCBI Taxonomy" id="1328754"/>
    <lineage>
        <taxon>Eukaryota</taxon>
        <taxon>Fungi</taxon>
        <taxon>Dikarya</taxon>
        <taxon>Basidiomycota</taxon>
        <taxon>Agaricomycotina</taxon>
        <taxon>Agaricomycetes</taxon>
        <taxon>Agaricomycetidae</taxon>
        <taxon>Boletales</taxon>
        <taxon>Boletineae</taxon>
        <taxon>Boletaceae</taxon>
        <taxon>Boletoideae</taxon>
        <taxon>Boletus</taxon>
    </lineage>
</organism>
<dbReference type="InterPro" id="IPR000719">
    <property type="entry name" value="Prot_kinase_dom"/>
</dbReference>
<evidence type="ECO:0000259" key="12">
    <source>
        <dbReference type="PROSITE" id="PS50011"/>
    </source>
</evidence>
<evidence type="ECO:0000256" key="2">
    <source>
        <dbReference type="ARBA" id="ARBA00012513"/>
    </source>
</evidence>
<comment type="catalytic activity">
    <reaction evidence="9">
        <text>L-seryl-[protein] + ATP = O-phospho-L-seryl-[protein] + ADP + H(+)</text>
        <dbReference type="Rhea" id="RHEA:17989"/>
        <dbReference type="Rhea" id="RHEA-COMP:9863"/>
        <dbReference type="Rhea" id="RHEA-COMP:11604"/>
        <dbReference type="ChEBI" id="CHEBI:15378"/>
        <dbReference type="ChEBI" id="CHEBI:29999"/>
        <dbReference type="ChEBI" id="CHEBI:30616"/>
        <dbReference type="ChEBI" id="CHEBI:83421"/>
        <dbReference type="ChEBI" id="CHEBI:456216"/>
        <dbReference type="EC" id="2.7.11.1"/>
    </reaction>
</comment>
<feature type="region of interest" description="Disordered" evidence="11">
    <location>
        <begin position="32"/>
        <end position="76"/>
    </location>
</feature>
<feature type="region of interest" description="Disordered" evidence="11">
    <location>
        <begin position="545"/>
        <end position="620"/>
    </location>
</feature>
<dbReference type="PANTHER" id="PTHR24356:SF163">
    <property type="entry name" value="3-PHOSPHOINOSITIDE-DEPENDENT PROTEIN KINASE 1-RELATED"/>
    <property type="match status" value="1"/>
</dbReference>
<dbReference type="EC" id="2.7.11.1" evidence="2"/>
<proteinExistence type="inferred from homology"/>
<gene>
    <name evidence="13" type="ORF">L210DRAFT_441184</name>
</gene>
<feature type="region of interest" description="Disordered" evidence="11">
    <location>
        <begin position="732"/>
        <end position="751"/>
    </location>
</feature>
<dbReference type="EMBL" id="WHUW01000010">
    <property type="protein sequence ID" value="KAF8441736.1"/>
    <property type="molecule type" value="Genomic_DNA"/>
</dbReference>
<feature type="region of interest" description="Disordered" evidence="11">
    <location>
        <begin position="102"/>
        <end position="128"/>
    </location>
</feature>
<evidence type="ECO:0000256" key="5">
    <source>
        <dbReference type="ARBA" id="ARBA00022741"/>
    </source>
</evidence>
<keyword evidence="7 10" id="KW-0067">ATP-binding</keyword>
<dbReference type="CDD" id="cd05581">
    <property type="entry name" value="STKc_PDK1"/>
    <property type="match status" value="1"/>
</dbReference>
<evidence type="ECO:0000313" key="14">
    <source>
        <dbReference type="Proteomes" id="UP001194468"/>
    </source>
</evidence>
<feature type="region of interest" description="Disordered" evidence="11">
    <location>
        <begin position="1"/>
        <end position="20"/>
    </location>
</feature>
<dbReference type="Proteomes" id="UP001194468">
    <property type="component" value="Unassembled WGS sequence"/>
</dbReference>
<dbReference type="Gene3D" id="1.10.510.10">
    <property type="entry name" value="Transferase(Phosphotransferase) domain 1"/>
    <property type="match status" value="1"/>
</dbReference>
<evidence type="ECO:0000256" key="3">
    <source>
        <dbReference type="ARBA" id="ARBA00022527"/>
    </source>
</evidence>
<reference evidence="13" key="1">
    <citation type="submission" date="2019-10" db="EMBL/GenBank/DDBJ databases">
        <authorList>
            <consortium name="DOE Joint Genome Institute"/>
            <person name="Kuo A."/>
            <person name="Miyauchi S."/>
            <person name="Kiss E."/>
            <person name="Drula E."/>
            <person name="Kohler A."/>
            <person name="Sanchez-Garcia M."/>
            <person name="Andreopoulos B."/>
            <person name="Barry K.W."/>
            <person name="Bonito G."/>
            <person name="Buee M."/>
            <person name="Carver A."/>
            <person name="Chen C."/>
            <person name="Cichocki N."/>
            <person name="Clum A."/>
            <person name="Culley D."/>
            <person name="Crous P.W."/>
            <person name="Fauchery L."/>
            <person name="Girlanda M."/>
            <person name="Hayes R."/>
            <person name="Keri Z."/>
            <person name="LaButti K."/>
            <person name="Lipzen A."/>
            <person name="Lombard V."/>
            <person name="Magnuson J."/>
            <person name="Maillard F."/>
            <person name="Morin E."/>
            <person name="Murat C."/>
            <person name="Nolan M."/>
            <person name="Ohm R."/>
            <person name="Pangilinan J."/>
            <person name="Pereira M."/>
            <person name="Perotto S."/>
            <person name="Peter M."/>
            <person name="Riley R."/>
            <person name="Sitrit Y."/>
            <person name="Stielow B."/>
            <person name="Szollosi G."/>
            <person name="Zifcakova L."/>
            <person name="Stursova M."/>
            <person name="Spatafora J.W."/>
            <person name="Tedersoo L."/>
            <person name="Vaario L.-M."/>
            <person name="Yamada A."/>
            <person name="Yan M."/>
            <person name="Wang P."/>
            <person name="Xu J."/>
            <person name="Bruns T."/>
            <person name="Baldrian P."/>
            <person name="Vilgalys R."/>
            <person name="Henrissat B."/>
            <person name="Grigoriev I.V."/>
            <person name="Hibbett D."/>
            <person name="Nagy L.G."/>
            <person name="Martin F.M."/>
        </authorList>
    </citation>
    <scope>NUCLEOTIDE SEQUENCE</scope>
    <source>
        <strain evidence="13">BED1</strain>
    </source>
</reference>
<keyword evidence="5 10" id="KW-0547">Nucleotide-binding</keyword>
<dbReference type="SUPFAM" id="SSF56112">
    <property type="entry name" value="Protein kinase-like (PK-like)"/>
    <property type="match status" value="1"/>
</dbReference>
<dbReference type="InterPro" id="IPR039046">
    <property type="entry name" value="PDPK1"/>
</dbReference>
<feature type="compositionally biased region" description="Low complexity" evidence="11">
    <location>
        <begin position="581"/>
        <end position="592"/>
    </location>
</feature>
<feature type="domain" description="Protein kinase" evidence="12">
    <location>
        <begin position="130"/>
        <end position="428"/>
    </location>
</feature>
<dbReference type="InterPro" id="IPR008271">
    <property type="entry name" value="Ser/Thr_kinase_AS"/>
</dbReference>
<keyword evidence="4" id="KW-0808">Transferase</keyword>
<dbReference type="InterPro" id="IPR050236">
    <property type="entry name" value="Ser_Thr_kinase_AGC"/>
</dbReference>
<evidence type="ECO:0000256" key="11">
    <source>
        <dbReference type="SAM" id="MobiDB-lite"/>
    </source>
</evidence>
<feature type="binding site" evidence="10">
    <location>
        <position position="169"/>
    </location>
    <ligand>
        <name>ATP</name>
        <dbReference type="ChEBI" id="CHEBI:30616"/>
    </ligand>
</feature>
<evidence type="ECO:0000256" key="7">
    <source>
        <dbReference type="ARBA" id="ARBA00022840"/>
    </source>
</evidence>
<evidence type="ECO:0000256" key="8">
    <source>
        <dbReference type="ARBA" id="ARBA00047899"/>
    </source>
</evidence>
<dbReference type="InterPro" id="IPR011993">
    <property type="entry name" value="PH-like_dom_sf"/>
</dbReference>
<evidence type="ECO:0000256" key="1">
    <source>
        <dbReference type="ARBA" id="ARBA00010006"/>
    </source>
</evidence>
<keyword evidence="14" id="KW-1185">Reference proteome</keyword>
<name>A0AAD4GFT4_BOLED</name>
<dbReference type="PANTHER" id="PTHR24356">
    <property type="entry name" value="SERINE/THREONINE-PROTEIN KINASE"/>
    <property type="match status" value="1"/>
</dbReference>
<dbReference type="InterPro" id="IPR011009">
    <property type="entry name" value="Kinase-like_dom_sf"/>
</dbReference>
<dbReference type="InterPro" id="IPR017441">
    <property type="entry name" value="Protein_kinase_ATP_BS"/>
</dbReference>
<accession>A0AAD4GFT4</accession>
<protein>
    <recommendedName>
        <fullName evidence="2">non-specific serine/threonine protein kinase</fullName>
        <ecNumber evidence="2">2.7.11.1</ecNumber>
    </recommendedName>
</protein>
<dbReference type="AlphaFoldDB" id="A0AAD4GFT4"/>
<keyword evidence="3" id="KW-0723">Serine/threonine-protein kinase</keyword>
<feature type="compositionally biased region" description="Low complexity" evidence="11">
    <location>
        <begin position="602"/>
        <end position="619"/>
    </location>
</feature>
<dbReference type="Pfam" id="PF00069">
    <property type="entry name" value="Pkinase"/>
    <property type="match status" value="2"/>
</dbReference>